<feature type="signal peptide" evidence="1">
    <location>
        <begin position="1"/>
        <end position="22"/>
    </location>
</feature>
<keyword evidence="1" id="KW-0732">Signal</keyword>
<accession>A0ABW8JXM3</accession>
<gene>
    <name evidence="2" type="ORF">ISP17_10595</name>
</gene>
<proteinExistence type="predicted"/>
<evidence type="ECO:0000256" key="1">
    <source>
        <dbReference type="SAM" id="SignalP"/>
    </source>
</evidence>
<reference evidence="2 3" key="1">
    <citation type="submission" date="2020-10" db="EMBL/GenBank/DDBJ databases">
        <title>Phylogeny of dyella-like bacteria.</title>
        <authorList>
            <person name="Fu J."/>
        </authorList>
    </citation>
    <scope>NUCLEOTIDE SEQUENCE [LARGE SCALE GENOMIC DNA]</scope>
    <source>
        <strain evidence="2 3">Gsoil3046</strain>
    </source>
</reference>
<dbReference type="Proteomes" id="UP001620460">
    <property type="component" value="Unassembled WGS sequence"/>
</dbReference>
<comment type="caution">
    <text evidence="2">The sequence shown here is derived from an EMBL/GenBank/DDBJ whole genome shotgun (WGS) entry which is preliminary data.</text>
</comment>
<evidence type="ECO:0000313" key="2">
    <source>
        <dbReference type="EMBL" id="MFK2904415.1"/>
    </source>
</evidence>
<dbReference type="RefSeq" id="WP_404632914.1">
    <property type="nucleotide sequence ID" value="NZ_JADIKM010000003.1"/>
</dbReference>
<feature type="chain" id="PRO_5046992640" evidence="1">
    <location>
        <begin position="23"/>
        <end position="220"/>
    </location>
</feature>
<dbReference type="EMBL" id="JADIKM010000003">
    <property type="protein sequence ID" value="MFK2904415.1"/>
    <property type="molecule type" value="Genomic_DNA"/>
</dbReference>
<sequence>MPSGTRVALAALVWGVLAIAHAQTGPTLPGVTVTAPYTKSYGGYVISGDFRVDPRMPQVVFPAEAMVKDDILSVQPLRLADNEYLVVQECATADCRMAHLVRVWNVDGAVGMADGNGPIQHAPNRIWIKHENKYFIWLQRMPEIVRACDACALWFQSFEAFSPPMTLYPSGQEAAANRTLLEAKPPQAVPVVQQTHEGSTFVVRFEGGATVRIRRMHAAG</sequence>
<organism evidence="2 3">
    <name type="scientific">Dyella ginsengisoli</name>
    <dbReference type="NCBI Taxonomy" id="363848"/>
    <lineage>
        <taxon>Bacteria</taxon>
        <taxon>Pseudomonadati</taxon>
        <taxon>Pseudomonadota</taxon>
        <taxon>Gammaproteobacteria</taxon>
        <taxon>Lysobacterales</taxon>
        <taxon>Rhodanobacteraceae</taxon>
        <taxon>Dyella</taxon>
    </lineage>
</organism>
<evidence type="ECO:0000313" key="3">
    <source>
        <dbReference type="Proteomes" id="UP001620460"/>
    </source>
</evidence>
<name>A0ABW8JXM3_9GAMM</name>
<protein>
    <submittedName>
        <fullName evidence="2">Uncharacterized protein</fullName>
    </submittedName>
</protein>
<keyword evidence="3" id="KW-1185">Reference proteome</keyword>